<feature type="transmembrane region" description="Helical" evidence="1">
    <location>
        <begin position="146"/>
        <end position="167"/>
    </location>
</feature>
<organism evidence="2 3">
    <name type="scientific">Mucor flavus</name>
    <dbReference type="NCBI Taxonomy" id="439312"/>
    <lineage>
        <taxon>Eukaryota</taxon>
        <taxon>Fungi</taxon>
        <taxon>Fungi incertae sedis</taxon>
        <taxon>Mucoromycota</taxon>
        <taxon>Mucoromycotina</taxon>
        <taxon>Mucoromycetes</taxon>
        <taxon>Mucorales</taxon>
        <taxon>Mucorineae</taxon>
        <taxon>Mucoraceae</taxon>
        <taxon>Mucor</taxon>
    </lineage>
</organism>
<feature type="transmembrane region" description="Helical" evidence="1">
    <location>
        <begin position="103"/>
        <end position="126"/>
    </location>
</feature>
<protein>
    <recommendedName>
        <fullName evidence="4">G-protein coupled receptors family 1 profile domain-containing protein</fullName>
    </recommendedName>
</protein>
<evidence type="ECO:0000313" key="3">
    <source>
        <dbReference type="Proteomes" id="UP001473302"/>
    </source>
</evidence>
<evidence type="ECO:0000313" key="2">
    <source>
        <dbReference type="EMBL" id="GAA5814702.1"/>
    </source>
</evidence>
<dbReference type="EMBL" id="BAABUK010000022">
    <property type="protein sequence ID" value="GAA5814702.1"/>
    <property type="molecule type" value="Genomic_DNA"/>
</dbReference>
<proteinExistence type="predicted"/>
<name>A0ABP9Z6E9_9FUNG</name>
<feature type="transmembrane region" description="Helical" evidence="1">
    <location>
        <begin position="30"/>
        <end position="51"/>
    </location>
</feature>
<keyword evidence="1" id="KW-1133">Transmembrane helix</keyword>
<keyword evidence="1" id="KW-0812">Transmembrane</keyword>
<reference evidence="2 3" key="1">
    <citation type="submission" date="2024-04" db="EMBL/GenBank/DDBJ databases">
        <title>genome sequences of Mucor flavus KT1a and Helicostylum pulchrum KT1b strains isolated from the surface of a dry-aged beef.</title>
        <authorList>
            <person name="Toyotome T."/>
            <person name="Hosono M."/>
            <person name="Torimaru M."/>
            <person name="Fukuda K."/>
            <person name="Mikami N."/>
        </authorList>
    </citation>
    <scope>NUCLEOTIDE SEQUENCE [LARGE SCALE GENOMIC DNA]</scope>
    <source>
        <strain evidence="2 3">KT1a</strain>
    </source>
</reference>
<evidence type="ECO:0008006" key="4">
    <source>
        <dbReference type="Google" id="ProtNLM"/>
    </source>
</evidence>
<sequence length="300" mass="33953">MNMTDDVSTTVQLLEFDLVNPDGLEVASELTSLACITVLALTLVMLIRLSLDNMISCTLGMLACDFFYAGSKIVIYAWLIERVHLVTAVKTVRMKTKMYKFHLLLLCPYIIIFVLMPPFLTIYLKLCFRNIYLEPNGSCTIGLQQIASIPLLVYDFIFNLYLTWLFMRPLTSIGIDPRTDWKTSRLYKLAKRTLVASVVCLSISFCNVLYVVISNGHQRGLVCLTMCTVDVNVVTVHWVTTTKSSGNTRTKTNRDDQITAEMTFDDDRYGMQFDGPMMDTYSISSTADVSHSSKKPINIF</sequence>
<dbReference type="PANTHER" id="PTHR38848">
    <property type="entry name" value="G-PROTEIN COUPLED RECEPTORS FAMILY 3 PROFILE DOMAIN-CONTAINING PROTEIN"/>
    <property type="match status" value="1"/>
</dbReference>
<accession>A0ABP9Z6E9</accession>
<evidence type="ECO:0000256" key="1">
    <source>
        <dbReference type="SAM" id="Phobius"/>
    </source>
</evidence>
<gene>
    <name evidence="2" type="ORF">MFLAVUS_008201</name>
</gene>
<dbReference type="Proteomes" id="UP001473302">
    <property type="component" value="Unassembled WGS sequence"/>
</dbReference>
<feature type="transmembrane region" description="Helical" evidence="1">
    <location>
        <begin position="194"/>
        <end position="213"/>
    </location>
</feature>
<keyword evidence="3" id="KW-1185">Reference proteome</keyword>
<dbReference type="PANTHER" id="PTHR38848:SF3">
    <property type="entry name" value="G-PROTEIN COUPLED RECEPTORS FAMILY 3 PROFILE DOMAIN-CONTAINING PROTEIN"/>
    <property type="match status" value="1"/>
</dbReference>
<keyword evidence="1" id="KW-0472">Membrane</keyword>
<comment type="caution">
    <text evidence="2">The sequence shown here is derived from an EMBL/GenBank/DDBJ whole genome shotgun (WGS) entry which is preliminary data.</text>
</comment>